<keyword evidence="3" id="KW-1185">Reference proteome</keyword>
<evidence type="ECO:0000259" key="1">
    <source>
        <dbReference type="Pfam" id="PF22267"/>
    </source>
</evidence>
<dbReference type="Pfam" id="PF22267">
    <property type="entry name" value="MlrA_C"/>
    <property type="match status" value="1"/>
</dbReference>
<reference evidence="3" key="1">
    <citation type="submission" date="2015-11" db="EMBL/GenBank/DDBJ databases">
        <authorList>
            <person name="Blom J."/>
        </authorList>
    </citation>
    <scope>NUCLEOTIDE SEQUENCE [LARGE SCALE GENOMIC DNA]</scope>
    <source>
        <plasmid evidence="3">pEM01</plasmid>
    </source>
</reference>
<evidence type="ECO:0000313" key="2">
    <source>
        <dbReference type="EMBL" id="CUU26110.1"/>
    </source>
</evidence>
<dbReference type="EMBL" id="LN907828">
    <property type="protein sequence ID" value="CUU26110.1"/>
    <property type="molecule type" value="Genomic_DNA"/>
</dbReference>
<gene>
    <name evidence="2" type="ORF">EM595_p0413</name>
</gene>
<protein>
    <submittedName>
        <fullName evidence="2">MerR family transcriptional repressor YcgE</fullName>
    </submittedName>
</protein>
<dbReference type="InterPro" id="IPR053987">
    <property type="entry name" value="MlrA-like_C"/>
</dbReference>
<sequence>MTLHTTDSVCAITGSQPANLRRWYRSGLITRSDIQQGWNDVQLGEIQSMMQLTASGATQNEISQAHLEARAVNTAGWIGRKGDLIWQLEYGSDRALYRELRTLADSFSGDDFINSLMRPLSRWLHDDKRCGADRRLARFHQCVMKRASLNMRHSARNKATPLLLEALSVADETEIWLEAIRLGGQGFSVDISSDVLNTSSQARIGYEHHMLWCGAGISEASHQHYHDDKVAGKPVMLCGPDRSITKQAKRPLRSA</sequence>
<dbReference type="OrthoDB" id="9800334at2"/>
<organism evidence="2 3">
    <name type="scientific">Duffyella gerundensis</name>
    <dbReference type="NCBI Taxonomy" id="1619313"/>
    <lineage>
        <taxon>Bacteria</taxon>
        <taxon>Pseudomonadati</taxon>
        <taxon>Pseudomonadota</taxon>
        <taxon>Gammaproteobacteria</taxon>
        <taxon>Enterobacterales</taxon>
        <taxon>Erwiniaceae</taxon>
        <taxon>Duffyella</taxon>
    </lineage>
</organism>
<feature type="domain" description="Transcriptional regulator MlrA-like C-terminal" evidence="1">
    <location>
        <begin position="162"/>
        <end position="227"/>
    </location>
</feature>
<dbReference type="RefSeq" id="WP_067436610.1">
    <property type="nucleotide sequence ID" value="NZ_LN907828.1"/>
</dbReference>
<name>A0A0U5L6P9_9GAMM</name>
<evidence type="ECO:0000313" key="3">
    <source>
        <dbReference type="Proteomes" id="UP000059419"/>
    </source>
</evidence>
<accession>A0A0U5L6P9</accession>
<dbReference type="AlphaFoldDB" id="A0A0U5L6P9"/>
<geneLocation type="plasmid" evidence="3">
    <name>pEM01</name>
</geneLocation>
<dbReference type="PATRIC" id="fig|1619313.3.peg.4033"/>
<proteinExistence type="predicted"/>
<dbReference type="Proteomes" id="UP000059419">
    <property type="component" value="Plasmid pEM01"/>
</dbReference>
<dbReference type="KEGG" id="ege:EM595_p0413"/>